<keyword evidence="4" id="KW-1185">Reference proteome</keyword>
<accession>A0ABP1BLQ2</accession>
<evidence type="ECO:0000313" key="3">
    <source>
        <dbReference type="EMBL" id="CAK9876720.1"/>
    </source>
</evidence>
<organism evidence="3 4">
    <name type="scientific">Sphagnum jensenii</name>
    <dbReference type="NCBI Taxonomy" id="128206"/>
    <lineage>
        <taxon>Eukaryota</taxon>
        <taxon>Viridiplantae</taxon>
        <taxon>Streptophyta</taxon>
        <taxon>Embryophyta</taxon>
        <taxon>Bryophyta</taxon>
        <taxon>Sphagnophytina</taxon>
        <taxon>Sphagnopsida</taxon>
        <taxon>Sphagnales</taxon>
        <taxon>Sphagnaceae</taxon>
        <taxon>Sphagnum</taxon>
    </lineage>
</organism>
<feature type="region of interest" description="Disordered" evidence="2">
    <location>
        <begin position="744"/>
        <end position="807"/>
    </location>
</feature>
<reference evidence="3" key="1">
    <citation type="submission" date="2024-03" db="EMBL/GenBank/DDBJ databases">
        <authorList>
            <consortium name="ELIXIR-Norway"/>
            <consortium name="Elixir Norway"/>
        </authorList>
    </citation>
    <scope>NUCLEOTIDE SEQUENCE</scope>
</reference>
<gene>
    <name evidence="3" type="ORF">CSSPJE1EN2_LOCUS18762</name>
</gene>
<protein>
    <submittedName>
        <fullName evidence="3">Uncharacterized protein</fullName>
    </submittedName>
</protein>
<feature type="region of interest" description="Disordered" evidence="2">
    <location>
        <begin position="837"/>
        <end position="856"/>
    </location>
</feature>
<feature type="coiled-coil region" evidence="1">
    <location>
        <begin position="135"/>
        <end position="182"/>
    </location>
</feature>
<feature type="compositionally biased region" description="Basic residues" evidence="2">
    <location>
        <begin position="786"/>
        <end position="801"/>
    </location>
</feature>
<evidence type="ECO:0000256" key="2">
    <source>
        <dbReference type="SAM" id="MobiDB-lite"/>
    </source>
</evidence>
<feature type="compositionally biased region" description="Polar residues" evidence="2">
    <location>
        <begin position="744"/>
        <end position="772"/>
    </location>
</feature>
<dbReference type="EMBL" id="OZ023706">
    <property type="protein sequence ID" value="CAK9876720.1"/>
    <property type="molecule type" value="Genomic_DNA"/>
</dbReference>
<sequence>MAESELRRCYNNKNNNVQNEFLQEENEILKQKLEIHMNLWDLDKQQMESDFFAAMQVHKRKASAQTYEKAKLKVSHGLQQQQEFVMKLKLEAALENVEVLQTKVKFLTALLQDSKGGRGTTTMTTEQRGCIQVVETSKENDIDEAKQRIEHLEQSLKAAIEIHKLEVEALRAESLAEATEKETQQREITKLKEKLCQCQKQRKKLAQWLVNESSFLHGQLKNMEAIHSGRLCHKEKQLEVASRTIEQLQRSLDEVQQMRDESGFQDTILRSERKQLEESTGMEEAVAECTISARETSQSQELLVGIQKQTADNRRLVAELETSKQMLKILSSEKEVLQNQLNSTSAELQEVKIKMVDSASLAASLQASSLSLETLSLEKEALQNQLKCTSAELQEVKSKMMDAEILAASLQTSSHVVESLSLEKETLQSQLELALAELQETKNKVADSQTMAKSLSLALESFSLEKKAQQNQLNSTTVELQDMKSKMADFENAAGNLRNSGHQVRSLDLENKSLRSQLELANEELEKLNCRMADTKRLVEDSENLALQKMALETQLKLTSKELQEERQAVQNAQKQSQEECAHALTLLKEKEVALKEGISVLEDLRQENKSLRMQLSDLQQEIKENEVVKKADTHSKKTTSRNLRGELDLGAVSTARATQVLSDGSNFQDAPLTRSRAGKERNKVMDSPEQLQDINGSHLERQKKKQSLGQRRSLGARRQSMNSAGFVTPGVTIGVGAAQLNTEGKSADNQPSGEAEPNENNLKSSYSTSMAQKRPPLPPVSGTSKTKRQRVSSSRGRKSGASHLTEGSLLGPAQLLIASNSQVPRTNIFSAAFTIPRLKPSGGTSSPRSSVRLHR</sequence>
<feature type="coiled-coil region" evidence="1">
    <location>
        <begin position="320"/>
        <end position="629"/>
    </location>
</feature>
<feature type="region of interest" description="Disordered" evidence="2">
    <location>
        <begin position="663"/>
        <end position="729"/>
    </location>
</feature>
<evidence type="ECO:0000313" key="4">
    <source>
        <dbReference type="Proteomes" id="UP001497522"/>
    </source>
</evidence>
<feature type="compositionally biased region" description="Basic and acidic residues" evidence="2">
    <location>
        <begin position="678"/>
        <end position="687"/>
    </location>
</feature>
<evidence type="ECO:0000256" key="1">
    <source>
        <dbReference type="SAM" id="Coils"/>
    </source>
</evidence>
<proteinExistence type="predicted"/>
<dbReference type="Proteomes" id="UP001497522">
    <property type="component" value="Chromosome 5"/>
</dbReference>
<feature type="coiled-coil region" evidence="1">
    <location>
        <begin position="7"/>
        <end position="39"/>
    </location>
</feature>
<keyword evidence="1" id="KW-0175">Coiled coil</keyword>
<name>A0ABP1BLQ2_9BRYO</name>